<dbReference type="Proteomes" id="UP000664382">
    <property type="component" value="Unassembled WGS sequence"/>
</dbReference>
<sequence length="142" mass="16190">MDNIQRRSAEYISEHNDTVHSMFFFKMEELRDEVSGGYLEFANEFVVKKDAAIEPHSHNTDEFYFVLEGSGTMIIDGESALFGKGELVRIRPNQIHSLAADQGTDIKCFCFAISYMPEDEVGFTAYPVDGGEPHFVSTRYWD</sequence>
<dbReference type="PANTHER" id="PTHR36114">
    <property type="entry name" value="16.7 KDA PROTEIN IN WHIE LOCUS"/>
    <property type="match status" value="1"/>
</dbReference>
<evidence type="ECO:0000313" key="3">
    <source>
        <dbReference type="Proteomes" id="UP000664382"/>
    </source>
</evidence>
<evidence type="ECO:0000313" key="2">
    <source>
        <dbReference type="EMBL" id="MBO1901530.1"/>
    </source>
</evidence>
<dbReference type="InterPro" id="IPR013096">
    <property type="entry name" value="Cupin_2"/>
</dbReference>
<accession>A0A939MKA9</accession>
<dbReference type="Gene3D" id="2.60.120.10">
    <property type="entry name" value="Jelly Rolls"/>
    <property type="match status" value="1"/>
</dbReference>
<keyword evidence="3" id="KW-1185">Reference proteome</keyword>
<reference evidence="2" key="1">
    <citation type="submission" date="2021-03" db="EMBL/GenBank/DDBJ databases">
        <title>Leucobacter chromiisoli sp. nov., isolated from chromium-containing soil of chemical plant.</title>
        <authorList>
            <person name="Xu Z."/>
        </authorList>
    </citation>
    <scope>NUCLEOTIDE SEQUENCE</scope>
    <source>
        <strain evidence="2">S27</strain>
    </source>
</reference>
<name>A0A939MKA9_9MICO</name>
<dbReference type="EMBL" id="JAGDYM010000005">
    <property type="protein sequence ID" value="MBO1901530.1"/>
    <property type="molecule type" value="Genomic_DNA"/>
</dbReference>
<gene>
    <name evidence="2" type="ORF">J4H92_06150</name>
</gene>
<dbReference type="Pfam" id="PF07883">
    <property type="entry name" value="Cupin_2"/>
    <property type="match status" value="1"/>
</dbReference>
<proteinExistence type="predicted"/>
<comment type="caution">
    <text evidence="2">The sequence shown here is derived from an EMBL/GenBank/DDBJ whole genome shotgun (WGS) entry which is preliminary data.</text>
</comment>
<protein>
    <submittedName>
        <fullName evidence="2">Cupin domain-containing protein</fullName>
    </submittedName>
</protein>
<dbReference type="AlphaFoldDB" id="A0A939MKA9"/>
<dbReference type="InterPro" id="IPR014710">
    <property type="entry name" value="RmlC-like_jellyroll"/>
</dbReference>
<dbReference type="InterPro" id="IPR011051">
    <property type="entry name" value="RmlC_Cupin_sf"/>
</dbReference>
<dbReference type="InterPro" id="IPR052044">
    <property type="entry name" value="PKS_Associated_Protein"/>
</dbReference>
<dbReference type="PANTHER" id="PTHR36114:SF1">
    <property type="entry name" value="16.7 KDA PROTEIN IN WHIE LOCUS"/>
    <property type="match status" value="1"/>
</dbReference>
<feature type="domain" description="Cupin type-2" evidence="1">
    <location>
        <begin position="45"/>
        <end position="110"/>
    </location>
</feature>
<dbReference type="SUPFAM" id="SSF51182">
    <property type="entry name" value="RmlC-like cupins"/>
    <property type="match status" value="1"/>
</dbReference>
<dbReference type="RefSeq" id="WP_208097183.1">
    <property type="nucleotide sequence ID" value="NZ_JAGDYM010000005.1"/>
</dbReference>
<organism evidence="2 3">
    <name type="scientific">Leucobacter weissii</name>
    <dbReference type="NCBI Taxonomy" id="1983706"/>
    <lineage>
        <taxon>Bacteria</taxon>
        <taxon>Bacillati</taxon>
        <taxon>Actinomycetota</taxon>
        <taxon>Actinomycetes</taxon>
        <taxon>Micrococcales</taxon>
        <taxon>Microbacteriaceae</taxon>
        <taxon>Leucobacter</taxon>
    </lineage>
</organism>
<evidence type="ECO:0000259" key="1">
    <source>
        <dbReference type="Pfam" id="PF07883"/>
    </source>
</evidence>